<dbReference type="EMBL" id="JAYMYS010000004">
    <property type="protein sequence ID" value="KAK7394809.1"/>
    <property type="molecule type" value="Genomic_DNA"/>
</dbReference>
<dbReference type="AlphaFoldDB" id="A0AAN9SDZ2"/>
<comment type="caution">
    <text evidence="1">The sequence shown here is derived from an EMBL/GenBank/DDBJ whole genome shotgun (WGS) entry which is preliminary data.</text>
</comment>
<protein>
    <submittedName>
        <fullName evidence="1">Uncharacterized protein</fullName>
    </submittedName>
</protein>
<accession>A0AAN9SDZ2</accession>
<evidence type="ECO:0000313" key="2">
    <source>
        <dbReference type="Proteomes" id="UP001386955"/>
    </source>
</evidence>
<reference evidence="1 2" key="1">
    <citation type="submission" date="2024-01" db="EMBL/GenBank/DDBJ databases">
        <title>The genomes of 5 underutilized Papilionoideae crops provide insights into root nodulation and disease resistanc.</title>
        <authorList>
            <person name="Jiang F."/>
        </authorList>
    </citation>
    <scope>NUCLEOTIDE SEQUENCE [LARGE SCALE GENOMIC DNA]</scope>
    <source>
        <strain evidence="1">DUOXIRENSHENG_FW03</strain>
        <tissue evidence="1">Leaves</tissue>
    </source>
</reference>
<evidence type="ECO:0000313" key="1">
    <source>
        <dbReference type="EMBL" id="KAK7394809.1"/>
    </source>
</evidence>
<sequence>MNLLLKLHFGKFECYETHVSPTCWVPHRASSSVYFPSRSQPILINPFGDLLQSLSHLPLPHSPLRNRACLQV</sequence>
<dbReference type="Proteomes" id="UP001386955">
    <property type="component" value="Unassembled WGS sequence"/>
</dbReference>
<name>A0AAN9SDZ2_PSOTE</name>
<gene>
    <name evidence="1" type="ORF">VNO78_15348</name>
</gene>
<organism evidence="1 2">
    <name type="scientific">Psophocarpus tetragonolobus</name>
    <name type="common">Winged bean</name>
    <name type="synonym">Dolichos tetragonolobus</name>
    <dbReference type="NCBI Taxonomy" id="3891"/>
    <lineage>
        <taxon>Eukaryota</taxon>
        <taxon>Viridiplantae</taxon>
        <taxon>Streptophyta</taxon>
        <taxon>Embryophyta</taxon>
        <taxon>Tracheophyta</taxon>
        <taxon>Spermatophyta</taxon>
        <taxon>Magnoliopsida</taxon>
        <taxon>eudicotyledons</taxon>
        <taxon>Gunneridae</taxon>
        <taxon>Pentapetalae</taxon>
        <taxon>rosids</taxon>
        <taxon>fabids</taxon>
        <taxon>Fabales</taxon>
        <taxon>Fabaceae</taxon>
        <taxon>Papilionoideae</taxon>
        <taxon>50 kb inversion clade</taxon>
        <taxon>NPAAA clade</taxon>
        <taxon>indigoferoid/millettioid clade</taxon>
        <taxon>Phaseoleae</taxon>
        <taxon>Psophocarpus</taxon>
    </lineage>
</organism>
<proteinExistence type="predicted"/>
<keyword evidence="2" id="KW-1185">Reference proteome</keyword>